<keyword evidence="1" id="KW-0614">Plasmid</keyword>
<protein>
    <submittedName>
        <fullName evidence="1">Transposase</fullName>
    </submittedName>
</protein>
<dbReference type="InterPro" id="IPR008878">
    <property type="entry name" value="Transposase_IS66_Orf2"/>
</dbReference>
<organism evidence="1">
    <name type="scientific">Sinorhizobium fredii (strain USDA 257)</name>
    <dbReference type="NCBI Taxonomy" id="1185652"/>
    <lineage>
        <taxon>Bacteria</taxon>
        <taxon>Pseudomonadati</taxon>
        <taxon>Pseudomonadota</taxon>
        <taxon>Alphaproteobacteria</taxon>
        <taxon>Hyphomicrobiales</taxon>
        <taxon>Rhizobiaceae</taxon>
        <taxon>Sinorhizobium/Ensifer group</taxon>
        <taxon>Sinorhizobium</taxon>
    </lineage>
</organism>
<sequence length="250" mass="27444">MDDRREFLHGDLEVLTSGKAGREGHRHWPDEVKARDRVGESAAGRDGERGGGAVWAEAEPSIVLATMARQGKLVLPAPEDAVEFAAMIVETTVAAPAVKEVPCPEIIVGPVTIRLEEGASVARIVAIARALAASARPFRQTRIMVATKPVDFRKGHDGLAALVKNELRKDPFTGTVFVFRSRKADRLKLIYWDGSGVVMAYKRLEEHTFTWPGIKDGLMTLSHAQFEALFAGLDWRRVRAVEARAPEAIE</sequence>
<dbReference type="HOGENOM" id="CLU_1110687_0_0_5"/>
<dbReference type="Pfam" id="PF05717">
    <property type="entry name" value="TnpB_IS66"/>
    <property type="match status" value="1"/>
</dbReference>
<dbReference type="EMBL" id="CP003564">
    <property type="protein sequence ID" value="AFL54815.1"/>
    <property type="molecule type" value="Genomic_DNA"/>
</dbReference>
<dbReference type="PANTHER" id="PTHR36455:SF1">
    <property type="entry name" value="BLR8292 PROTEIN"/>
    <property type="match status" value="1"/>
</dbReference>
<evidence type="ECO:0000313" key="1">
    <source>
        <dbReference type="EMBL" id="AFL54815.1"/>
    </source>
</evidence>
<accession>I3XG09</accession>
<dbReference type="PANTHER" id="PTHR36455">
    <property type="match status" value="1"/>
</dbReference>
<reference evidence="1" key="1">
    <citation type="journal article" date="2012" name="J. Bacteriol.">
        <title>Complete genome sequence of the broad-host-range strain Sinorhizobium fredii USDA257.</title>
        <authorList>
            <person name="Schuldes J."/>
            <person name="Rodriguez Orbegoso M."/>
            <person name="Schmeisser C."/>
            <person name="Krishnan H.B."/>
            <person name="Daniel R."/>
            <person name="Streit W.R."/>
        </authorList>
    </citation>
    <scope>NUCLEOTIDE SEQUENCE [LARGE SCALE GENOMIC DNA]</scope>
    <source>
        <strain evidence="1">USDA 257</strain>
        <plasmid evidence="1">pUSDA257</plasmid>
    </source>
</reference>
<name>I3XG09_SINF2</name>
<geneLocation type="plasmid" evidence="2">
    <name>pUSDA257 fragment 1</name>
</geneLocation>
<gene>
    <name evidence="1" type="ORF">USDA257_p00970</name>
</gene>
<evidence type="ECO:0000313" key="2">
    <source>
        <dbReference type="Proteomes" id="UP000006180"/>
    </source>
</evidence>
<dbReference type="AlphaFoldDB" id="I3XG09"/>
<proteinExistence type="predicted"/>
<dbReference type="NCBIfam" id="NF033819">
    <property type="entry name" value="IS66_TnpB"/>
    <property type="match status" value="1"/>
</dbReference>
<dbReference type="PATRIC" id="fig|1185652.3.peg.6538"/>